<dbReference type="VEuPathDB" id="FungiDB:DEHA2E07942g"/>
<evidence type="ECO:0000256" key="2">
    <source>
        <dbReference type="SAM" id="MobiDB-lite"/>
    </source>
</evidence>
<keyword evidence="1" id="KW-0175">Coiled coil</keyword>
<accession>Q6BQ65</accession>
<evidence type="ECO:0000256" key="1">
    <source>
        <dbReference type="SAM" id="Coils"/>
    </source>
</evidence>
<dbReference type="Proteomes" id="UP000000599">
    <property type="component" value="Chromosome E"/>
</dbReference>
<evidence type="ECO:0000313" key="4">
    <source>
        <dbReference type="Proteomes" id="UP000000599"/>
    </source>
</evidence>
<dbReference type="AlphaFoldDB" id="Q6BQ65"/>
<name>Q6BQ65_DEBHA</name>
<feature type="coiled-coil region" evidence="1">
    <location>
        <begin position="451"/>
        <end position="478"/>
    </location>
</feature>
<dbReference type="eggNOG" id="ENOG502T045">
    <property type="taxonomic scope" value="Eukaryota"/>
</dbReference>
<dbReference type="RefSeq" id="XP_459655.2">
    <property type="nucleotide sequence ID" value="XM_459655.1"/>
</dbReference>
<proteinExistence type="predicted"/>
<reference evidence="3 4" key="1">
    <citation type="journal article" date="2004" name="Nature">
        <title>Genome evolution in yeasts.</title>
        <authorList>
            <consortium name="Genolevures"/>
            <person name="Dujon B."/>
            <person name="Sherman D."/>
            <person name="Fischer G."/>
            <person name="Durrens P."/>
            <person name="Casaregola S."/>
            <person name="Lafontaine I."/>
            <person name="de Montigny J."/>
            <person name="Marck C."/>
            <person name="Neuveglise C."/>
            <person name="Talla E."/>
            <person name="Goffard N."/>
            <person name="Frangeul L."/>
            <person name="Aigle M."/>
            <person name="Anthouard V."/>
            <person name="Babour A."/>
            <person name="Barbe V."/>
            <person name="Barnay S."/>
            <person name="Blanchin S."/>
            <person name="Beckerich J.M."/>
            <person name="Beyne E."/>
            <person name="Bleykasten C."/>
            <person name="Boisrame A."/>
            <person name="Boyer J."/>
            <person name="Cattolico L."/>
            <person name="Confanioleri F."/>
            <person name="de Daruvar A."/>
            <person name="Despons L."/>
            <person name="Fabre E."/>
            <person name="Fairhead C."/>
            <person name="Ferry-Dumazet H."/>
            <person name="Groppi A."/>
            <person name="Hantraye F."/>
            <person name="Hennequin C."/>
            <person name="Jauniaux N."/>
            <person name="Joyet P."/>
            <person name="Kachouri R."/>
            <person name="Kerrest A."/>
            <person name="Koszul R."/>
            <person name="Lemaire M."/>
            <person name="Lesur I."/>
            <person name="Ma L."/>
            <person name="Muller H."/>
            <person name="Nicaud J.M."/>
            <person name="Nikolski M."/>
            <person name="Oztas S."/>
            <person name="Ozier-Kalogeropoulos O."/>
            <person name="Pellenz S."/>
            <person name="Potier S."/>
            <person name="Richard G.F."/>
            <person name="Straub M.L."/>
            <person name="Suleau A."/>
            <person name="Swennene D."/>
            <person name="Tekaia F."/>
            <person name="Wesolowski-Louvel M."/>
            <person name="Westhof E."/>
            <person name="Wirth B."/>
            <person name="Zeniou-Meyer M."/>
            <person name="Zivanovic I."/>
            <person name="Bolotin-Fukuhara M."/>
            <person name="Thierry A."/>
            <person name="Bouchier C."/>
            <person name="Caudron B."/>
            <person name="Scarpelli C."/>
            <person name="Gaillardin C."/>
            <person name="Weissenbach J."/>
            <person name="Wincker P."/>
            <person name="Souciet J.L."/>
        </authorList>
    </citation>
    <scope>NUCLEOTIDE SEQUENCE [LARGE SCALE GENOMIC DNA]</scope>
    <source>
        <strain evidence="4">ATCC 36239 / CBS 767 / BCRC 21394 / JCM 1990 / NBRC 0083 / IGC 2968</strain>
    </source>
</reference>
<gene>
    <name evidence="3" type="ordered locus">DEHA2E07942g</name>
</gene>
<keyword evidence="4" id="KW-1185">Reference proteome</keyword>
<dbReference type="EMBL" id="CR382137">
    <property type="protein sequence ID" value="CAG87886.2"/>
    <property type="molecule type" value="Genomic_DNA"/>
</dbReference>
<dbReference type="KEGG" id="dha:DEHA2E07942g"/>
<feature type="region of interest" description="Disordered" evidence="2">
    <location>
        <begin position="767"/>
        <end position="787"/>
    </location>
</feature>
<evidence type="ECO:0000313" key="3">
    <source>
        <dbReference type="EMBL" id="CAG87886.2"/>
    </source>
</evidence>
<dbReference type="GeneID" id="2902796"/>
<feature type="compositionally biased region" description="Basic and acidic residues" evidence="2">
    <location>
        <begin position="767"/>
        <end position="786"/>
    </location>
</feature>
<dbReference type="OMA" id="AHESAIH"/>
<dbReference type="OrthoDB" id="4026658at2759"/>
<organism evidence="3 4">
    <name type="scientific">Debaryomyces hansenii (strain ATCC 36239 / CBS 767 / BCRC 21394 / JCM 1990 / NBRC 0083 / IGC 2968)</name>
    <name type="common">Yeast</name>
    <name type="synonym">Torulaspora hansenii</name>
    <dbReference type="NCBI Taxonomy" id="284592"/>
    <lineage>
        <taxon>Eukaryota</taxon>
        <taxon>Fungi</taxon>
        <taxon>Dikarya</taxon>
        <taxon>Ascomycota</taxon>
        <taxon>Saccharomycotina</taxon>
        <taxon>Pichiomycetes</taxon>
        <taxon>Debaryomycetaceae</taxon>
        <taxon>Debaryomyces</taxon>
    </lineage>
</organism>
<dbReference type="InParanoid" id="Q6BQ65"/>
<protein>
    <submittedName>
        <fullName evidence="3">DEHA2E07942p</fullName>
    </submittedName>
</protein>
<sequence length="855" mass="98210">MIGFWMDANEGKEKSLIVEKSVEGNRHKKETGALVNGHSVKSKGGANDKRQLYYQRKMERLGHGKAKQEGSSRSEEYEKEIDIFNSDIEAILSPFKQMEKSDSKIDRGIIKYFALVVILLPSIIGIMTPAMGENGRTSIDMANLVTDSFMVILVSWFINFTIEWPWNWHKNIIEAQSKLLESTNAFVHRVSTTEEVNSEILTKKIKAFKKLCKYENYSLSLCFVCTCMGAGIMRWSRNYINIEDTRRRLVFSNLNIMLFSFLEIFRLVLILTERLQKHTVDDIQDKINKDRVKSNGLKTAHMDFVIPSSSSSEDNNKMGGLMNGLGSLVTTGKLNANIEGGVVSYKKSIEVLQDKANRQDEMIQSLLITQANEYAKINMSLKKLEKVISQINNHKNEGLDNQRSVFLKPFPLNLSSSENKLTQKSYKRLSLPSMLNNDKQPMHTIFEESDIEEEDGDENQLNSELMELQERREQEARDEKGIGKMLGGIVDKQEKFSDNISKRVRPQKSISSSTNLSSFNESIFEQPHSHRIDIKQSDLENVSDYNSNYFDDDCEKEDKHKGVGSGYFSLHGLPFSSSIKNLVTRNLVYEDNNSNIPYIPDNLLDYRINELIGYGSEQSSIMGNMEEKNSNILFKLKLIVSNILQNISIIDLIKDPLTTKQILHSEVKPILMSFCKEQIENYTATTRLLKSLIWEILTKHLFLTTEKLETIINTYLAPLERLKNLFTLVCFKIPFNILRFYVAVLSFFPKIFYHIFIAYPIINQTSKDKDSDGAKRIKNTDHREPGSKPFLAMKQFHLSPNAARSGKIKTNTESDKALYDLKARKMVFNKLSRYYDLRTLPENSLFTPVRLYDEE</sequence>
<dbReference type="HOGENOM" id="CLU_347184_0_0_1"/>
<feature type="region of interest" description="Disordered" evidence="2">
    <location>
        <begin position="27"/>
        <end position="50"/>
    </location>
</feature>